<evidence type="ECO:0008006" key="4">
    <source>
        <dbReference type="Google" id="ProtNLM"/>
    </source>
</evidence>
<dbReference type="Proteomes" id="UP000799536">
    <property type="component" value="Unassembled WGS sequence"/>
</dbReference>
<sequence>MPSGCLGSGFGSVRFCPFMTFVSLLTLARGPADTPSSTSGSAPASISSIDRFQKEPSFSGRTIASSSQSCRSTCSYGTSTVQFGSLVDCQSPPIWELNAVKLLPSPLGKESPFPSP</sequence>
<evidence type="ECO:0000313" key="2">
    <source>
        <dbReference type="EMBL" id="KAF2197921.1"/>
    </source>
</evidence>
<organism evidence="2 3">
    <name type="scientific">Delitschia confertaspora ATCC 74209</name>
    <dbReference type="NCBI Taxonomy" id="1513339"/>
    <lineage>
        <taxon>Eukaryota</taxon>
        <taxon>Fungi</taxon>
        <taxon>Dikarya</taxon>
        <taxon>Ascomycota</taxon>
        <taxon>Pezizomycotina</taxon>
        <taxon>Dothideomycetes</taxon>
        <taxon>Pleosporomycetidae</taxon>
        <taxon>Pleosporales</taxon>
        <taxon>Delitschiaceae</taxon>
        <taxon>Delitschia</taxon>
    </lineage>
</organism>
<evidence type="ECO:0000256" key="1">
    <source>
        <dbReference type="SAM" id="SignalP"/>
    </source>
</evidence>
<name>A0A9P4JH69_9PLEO</name>
<dbReference type="EMBL" id="ML994186">
    <property type="protein sequence ID" value="KAF2197921.1"/>
    <property type="molecule type" value="Genomic_DNA"/>
</dbReference>
<proteinExistence type="predicted"/>
<reference evidence="2" key="1">
    <citation type="journal article" date="2020" name="Stud. Mycol.">
        <title>101 Dothideomycetes genomes: a test case for predicting lifestyles and emergence of pathogens.</title>
        <authorList>
            <person name="Haridas S."/>
            <person name="Albert R."/>
            <person name="Binder M."/>
            <person name="Bloem J."/>
            <person name="Labutti K."/>
            <person name="Salamov A."/>
            <person name="Andreopoulos B."/>
            <person name="Baker S."/>
            <person name="Barry K."/>
            <person name="Bills G."/>
            <person name="Bluhm B."/>
            <person name="Cannon C."/>
            <person name="Castanera R."/>
            <person name="Culley D."/>
            <person name="Daum C."/>
            <person name="Ezra D."/>
            <person name="Gonzalez J."/>
            <person name="Henrissat B."/>
            <person name="Kuo A."/>
            <person name="Liang C."/>
            <person name="Lipzen A."/>
            <person name="Lutzoni F."/>
            <person name="Magnuson J."/>
            <person name="Mondo S."/>
            <person name="Nolan M."/>
            <person name="Ohm R."/>
            <person name="Pangilinan J."/>
            <person name="Park H.-J."/>
            <person name="Ramirez L."/>
            <person name="Alfaro M."/>
            <person name="Sun H."/>
            <person name="Tritt A."/>
            <person name="Yoshinaga Y."/>
            <person name="Zwiers L.-H."/>
            <person name="Turgeon B."/>
            <person name="Goodwin S."/>
            <person name="Spatafora J."/>
            <person name="Crous P."/>
            <person name="Grigoriev I."/>
        </authorList>
    </citation>
    <scope>NUCLEOTIDE SEQUENCE</scope>
    <source>
        <strain evidence="2">ATCC 74209</strain>
    </source>
</reference>
<accession>A0A9P4JH69</accession>
<dbReference type="AlphaFoldDB" id="A0A9P4JH69"/>
<comment type="caution">
    <text evidence="2">The sequence shown here is derived from an EMBL/GenBank/DDBJ whole genome shotgun (WGS) entry which is preliminary data.</text>
</comment>
<gene>
    <name evidence="2" type="ORF">GQ43DRAFT_184484</name>
</gene>
<evidence type="ECO:0000313" key="3">
    <source>
        <dbReference type="Proteomes" id="UP000799536"/>
    </source>
</evidence>
<keyword evidence="1" id="KW-0732">Signal</keyword>
<keyword evidence="3" id="KW-1185">Reference proteome</keyword>
<protein>
    <recommendedName>
        <fullName evidence="4">Secreted protein</fullName>
    </recommendedName>
</protein>
<feature type="signal peptide" evidence="1">
    <location>
        <begin position="1"/>
        <end position="30"/>
    </location>
</feature>
<feature type="chain" id="PRO_5040212585" description="Secreted protein" evidence="1">
    <location>
        <begin position="31"/>
        <end position="116"/>
    </location>
</feature>